<organism evidence="7 8">
    <name type="scientific">Rhynchospora tenuis</name>
    <dbReference type="NCBI Taxonomy" id="198213"/>
    <lineage>
        <taxon>Eukaryota</taxon>
        <taxon>Viridiplantae</taxon>
        <taxon>Streptophyta</taxon>
        <taxon>Embryophyta</taxon>
        <taxon>Tracheophyta</taxon>
        <taxon>Spermatophyta</taxon>
        <taxon>Magnoliopsida</taxon>
        <taxon>Liliopsida</taxon>
        <taxon>Poales</taxon>
        <taxon>Cyperaceae</taxon>
        <taxon>Cyperoideae</taxon>
        <taxon>Rhynchosporeae</taxon>
        <taxon>Rhynchospora</taxon>
    </lineage>
</organism>
<dbReference type="EMBL" id="JAMRDG010000002">
    <property type="protein sequence ID" value="KAJ3685782.1"/>
    <property type="molecule type" value="Genomic_DNA"/>
</dbReference>
<evidence type="ECO:0000313" key="7">
    <source>
        <dbReference type="EMBL" id="KAJ3685782.1"/>
    </source>
</evidence>
<keyword evidence="4 5" id="KW-0408">Iron</keyword>
<dbReference type="Pfam" id="PF03171">
    <property type="entry name" value="2OG-FeII_Oxy"/>
    <property type="match status" value="1"/>
</dbReference>
<comment type="similarity">
    <text evidence="1 5">Belongs to the iron/ascorbate-dependent oxidoreductase family.</text>
</comment>
<evidence type="ECO:0000259" key="6">
    <source>
        <dbReference type="PROSITE" id="PS51471"/>
    </source>
</evidence>
<dbReference type="PANTHER" id="PTHR47991">
    <property type="entry name" value="OXOGLUTARATE/IRON-DEPENDENT DIOXYGENASE"/>
    <property type="match status" value="1"/>
</dbReference>
<dbReference type="InterPro" id="IPR044861">
    <property type="entry name" value="IPNS-like_FE2OG_OXY"/>
</dbReference>
<gene>
    <name evidence="7" type="ORF">LUZ61_014946</name>
</gene>
<protein>
    <recommendedName>
        <fullName evidence="6">Fe2OG dioxygenase domain-containing protein</fullName>
    </recommendedName>
</protein>
<evidence type="ECO:0000256" key="1">
    <source>
        <dbReference type="ARBA" id="ARBA00008056"/>
    </source>
</evidence>
<feature type="domain" description="Fe2OG dioxygenase" evidence="6">
    <location>
        <begin position="190"/>
        <end position="291"/>
    </location>
</feature>
<accession>A0AAD5WC11</accession>
<evidence type="ECO:0000256" key="3">
    <source>
        <dbReference type="ARBA" id="ARBA00023002"/>
    </source>
</evidence>
<evidence type="ECO:0000256" key="2">
    <source>
        <dbReference type="ARBA" id="ARBA00022723"/>
    </source>
</evidence>
<dbReference type="SUPFAM" id="SSF51197">
    <property type="entry name" value="Clavaminate synthase-like"/>
    <property type="match status" value="1"/>
</dbReference>
<sequence length="342" mass="38499">MDSLLSTMEFHQTVPEQFVLPPEKRVAGEINTSVSLPVIDLRGGPHCYVEDRDKLIEQVLQAGKEFGFFQVINHGVSEQLMKDIMGVTEEFFNMPKEDKAAFYSEDTSKTNRLFSSTIYGKDGPRYWRDCLKLACYPVPETINEWPDKPTKFREVLAKFIVEAREVSMMLLTLICEGLGLKEGYFEGDVSSGQVLINANYYPPCPKPDLTLGLPPHCDRNLITLLLQGEVSGLQIMHQGRWVGAAPVPNAFVVNFGHQLEIITNGILKSVEHRAVTNSGAARMSMAVFIMPTMESFISSAKELINEENPPLYKSFLFKDFLRIYTDLSAKRVDVMEAFKVNG</sequence>
<dbReference type="InterPro" id="IPR050295">
    <property type="entry name" value="Plant_2OG-oxidoreductases"/>
</dbReference>
<proteinExistence type="inferred from homology"/>
<name>A0AAD5WC11_9POAL</name>
<comment type="caution">
    <text evidence="7">The sequence shown here is derived from an EMBL/GenBank/DDBJ whole genome shotgun (WGS) entry which is preliminary data.</text>
</comment>
<keyword evidence="3 5" id="KW-0560">Oxidoreductase</keyword>
<evidence type="ECO:0000313" key="8">
    <source>
        <dbReference type="Proteomes" id="UP001210211"/>
    </source>
</evidence>
<dbReference type="GO" id="GO:0046872">
    <property type="term" value="F:metal ion binding"/>
    <property type="evidence" value="ECO:0007669"/>
    <property type="project" value="UniProtKB-KW"/>
</dbReference>
<dbReference type="PROSITE" id="PS51471">
    <property type="entry name" value="FE2OG_OXY"/>
    <property type="match status" value="1"/>
</dbReference>
<evidence type="ECO:0000256" key="4">
    <source>
        <dbReference type="ARBA" id="ARBA00023004"/>
    </source>
</evidence>
<keyword evidence="8" id="KW-1185">Reference proteome</keyword>
<evidence type="ECO:0000256" key="5">
    <source>
        <dbReference type="RuleBase" id="RU003682"/>
    </source>
</evidence>
<dbReference type="Proteomes" id="UP001210211">
    <property type="component" value="Unassembled WGS sequence"/>
</dbReference>
<dbReference type="GO" id="GO:0016491">
    <property type="term" value="F:oxidoreductase activity"/>
    <property type="evidence" value="ECO:0007669"/>
    <property type="project" value="UniProtKB-KW"/>
</dbReference>
<reference evidence="7 8" key="1">
    <citation type="journal article" date="2022" name="Cell">
        <title>Repeat-based holocentromeres influence genome architecture and karyotype evolution.</title>
        <authorList>
            <person name="Hofstatter P.G."/>
            <person name="Thangavel G."/>
            <person name="Lux T."/>
            <person name="Neumann P."/>
            <person name="Vondrak T."/>
            <person name="Novak P."/>
            <person name="Zhang M."/>
            <person name="Costa L."/>
            <person name="Castellani M."/>
            <person name="Scott A."/>
            <person name="Toegelov H."/>
            <person name="Fuchs J."/>
            <person name="Mata-Sucre Y."/>
            <person name="Dias Y."/>
            <person name="Vanzela A.L.L."/>
            <person name="Huettel B."/>
            <person name="Almeida C.C.S."/>
            <person name="Simkova H."/>
            <person name="Souza G."/>
            <person name="Pedrosa-Harand A."/>
            <person name="Macas J."/>
            <person name="Mayer K.F.X."/>
            <person name="Houben A."/>
            <person name="Marques A."/>
        </authorList>
    </citation>
    <scope>NUCLEOTIDE SEQUENCE [LARGE SCALE GENOMIC DNA]</scope>
    <source>
        <strain evidence="7">RhyTen1mFocal</strain>
    </source>
</reference>
<dbReference type="InterPro" id="IPR026992">
    <property type="entry name" value="DIOX_N"/>
</dbReference>
<dbReference type="AlphaFoldDB" id="A0AAD5WC11"/>
<dbReference type="Pfam" id="PF14226">
    <property type="entry name" value="DIOX_N"/>
    <property type="match status" value="1"/>
</dbReference>
<dbReference type="InterPro" id="IPR005123">
    <property type="entry name" value="Oxoglu/Fe-dep_dioxygenase_dom"/>
</dbReference>
<dbReference type="InterPro" id="IPR027443">
    <property type="entry name" value="IPNS-like_sf"/>
</dbReference>
<keyword evidence="2 5" id="KW-0479">Metal-binding</keyword>
<dbReference type="Gene3D" id="2.60.120.330">
    <property type="entry name" value="B-lactam Antibiotic, Isopenicillin N Synthase, Chain"/>
    <property type="match status" value="1"/>
</dbReference>